<gene>
    <name evidence="3" type="ORF">TCAP_06078</name>
</gene>
<keyword evidence="4" id="KW-1185">Reference proteome</keyword>
<feature type="compositionally biased region" description="Acidic residues" evidence="1">
    <location>
        <begin position="118"/>
        <end position="128"/>
    </location>
</feature>
<feature type="compositionally biased region" description="Acidic residues" evidence="1">
    <location>
        <begin position="1255"/>
        <end position="1280"/>
    </location>
</feature>
<dbReference type="InterPro" id="IPR018846">
    <property type="entry name" value="Beta-prop_RSE1/DDB1/CPSF1_1st"/>
</dbReference>
<feature type="region of interest" description="Disordered" evidence="1">
    <location>
        <begin position="1255"/>
        <end position="1281"/>
    </location>
</feature>
<evidence type="ECO:0000256" key="1">
    <source>
        <dbReference type="SAM" id="MobiDB-lite"/>
    </source>
</evidence>
<evidence type="ECO:0000313" key="4">
    <source>
        <dbReference type="Proteomes" id="UP000236621"/>
    </source>
</evidence>
<evidence type="ECO:0000259" key="2">
    <source>
        <dbReference type="Pfam" id="PF10433"/>
    </source>
</evidence>
<evidence type="ECO:0000313" key="3">
    <source>
        <dbReference type="EMBL" id="PNY23994.1"/>
    </source>
</evidence>
<dbReference type="STRING" id="45235.A0A2K3Q918"/>
<dbReference type="Proteomes" id="UP000236621">
    <property type="component" value="Unassembled WGS sequence"/>
</dbReference>
<dbReference type="PANTHER" id="PTHR10644">
    <property type="entry name" value="DNA REPAIR/RNA PROCESSING CPSF FAMILY"/>
    <property type="match status" value="1"/>
</dbReference>
<dbReference type="Gene3D" id="2.130.10.10">
    <property type="entry name" value="YVTN repeat-like/Quinoprotein amine dehydrogenase"/>
    <property type="match status" value="2"/>
</dbReference>
<comment type="caution">
    <text evidence="3">The sequence shown here is derived from an EMBL/GenBank/DDBJ whole genome shotgun (WGS) entry which is preliminary data.</text>
</comment>
<sequence length="1365" mass="149930">MAFQTSFLRDGEWVTATVNFQAALQQATAPAPGPALEPHPEPPTCGILSRTIVESPVVRWVLPVRLRSNTHNDVAFIGGLLQEHFVQISELRRDGQVHEVARKNDFGSRIRSAVVLGDPEEQGLEDDTPGGLTKSEDPDSSMPDAPDPADYTHKRALPPQLLVLMLDSGDCVFLFLGRRADASLEFVLTTYSIPKKISYLGHHFAVDPSSRYMAAASPDGVLVMYELEETAAINAQYMSRGSFTPVKSVRLRAIQGVIHKLEFLYPRPEDDYHIIIILIVIRKERSLAEPVTRMVTYEWEVGDSLKETFAQERLGNRLPKEHKMPLLLIPLRFNTALFTVSESFIGIVKDCLSGSPVFESLRTDPPSQTELHHGAYDPLWTAWARPFRRKKYFERTDIIYLAREDGAIIHVEIEATDLVPSVTNVGCVDSNINTAFATAYDIFSDILIIGGDSGPGGIWKLAPRTELEQVSILSNWSPVVDIATTTGCSTKDAPAVGTQAASARQTMSSKALAKPESVFTASGRGAKGSVTQWRWGIQGRIGLDIESGEPIRQSWAFKLDSRGGSGLYALLALPHSSVVLQFSEDFSQVDALTAEDTHFDIASRTLDACRTPQGMTVQVTERSVTLVTGSESLRFHVEELLGIDHVTAENAFCADDTVVISTHGSQGSQLHTLLATPAGIHHDGTWSVQGEVTCVSLFEASEGKFVIAGSVFHGTPWISIYSSKGETVATKAVTGHHAAGSAHADGSDVGVQFEPLTSICVVRQDTDEAYFTAGTRCGHLLNMKVTGRDPERITWVIETIGMSPVQVFAAAGPFDGGTAALMCCDNNLVMMTEFSPRAGKFQRKQFVWLTDANDASMPSPPAHSVCSMRHNLSGYAGHMSLMVQAGSRLLLAEIWPHVGLVPRSIPVEGTPTRIIYSQTWNCLVVALLKGDRPTLTFIDPESGETISVPSDKDGRRSEFVSGLGHSGDRIYGLHEWLYVKDGKTFSFILVATKDGRLLIVSVNKIRTGADDGRVKRLHYWTRYKKVLGQPIYSVVGDDQGIIFCVDRTIHWEVLDLAEKKMRPMNEYDLDSPATSLRVVGGNIFALTTMHSMEVIDYKTGANGGMALVHSDQISRRTIHMIDAGDPADGLTGWPVTLLSDQRGGITGIWVPWRQRNKEFDVVFEAMLPASVRRFAGARSRPLWLPDGRRPRYGTLPSTGDGADILGVSLDGSLQHFTLIGPELWRFLCLVQNMARISAETAPLADAVALGGEEGVGEIENDMGDGGGGDDDDDDDDDDVELEPKQYPRMMHIDGDMLERCLRRRALERMVRKGDGFVLFCEYLDELEGGRHTEGFRDETVPEQERRDKYLGLGYEVLGHLLGPVM</sequence>
<feature type="region of interest" description="Disordered" evidence="1">
    <location>
        <begin position="117"/>
        <end position="152"/>
    </location>
</feature>
<organism evidence="3 4">
    <name type="scientific">Tolypocladium capitatum</name>
    <dbReference type="NCBI Taxonomy" id="45235"/>
    <lineage>
        <taxon>Eukaryota</taxon>
        <taxon>Fungi</taxon>
        <taxon>Dikarya</taxon>
        <taxon>Ascomycota</taxon>
        <taxon>Pezizomycotina</taxon>
        <taxon>Sordariomycetes</taxon>
        <taxon>Hypocreomycetidae</taxon>
        <taxon>Hypocreales</taxon>
        <taxon>Ophiocordycipitaceae</taxon>
        <taxon>Tolypocladium</taxon>
    </lineage>
</organism>
<dbReference type="InterPro" id="IPR050358">
    <property type="entry name" value="RSE1/DDB1/CFT1"/>
</dbReference>
<dbReference type="InterPro" id="IPR015943">
    <property type="entry name" value="WD40/YVTN_repeat-like_dom_sf"/>
</dbReference>
<protein>
    <recommendedName>
        <fullName evidence="2">RSE1/DDB1/CPSF1 first beta-propeller domain-containing protein</fullName>
    </recommendedName>
</protein>
<proteinExistence type="predicted"/>
<reference evidence="3 4" key="1">
    <citation type="submission" date="2017-08" db="EMBL/GenBank/DDBJ databases">
        <title>Harnessing the power of phylogenomics to disentangle the directionality and signatures of interkingdom host jumping in the parasitic fungal genus Tolypocladium.</title>
        <authorList>
            <person name="Quandt C.A."/>
            <person name="Patterson W."/>
            <person name="Spatafora J.W."/>
        </authorList>
    </citation>
    <scope>NUCLEOTIDE SEQUENCE [LARGE SCALE GENOMIC DNA]</scope>
    <source>
        <strain evidence="3 4">CBS 113982</strain>
    </source>
</reference>
<feature type="domain" description="RSE1/DDB1/CPSF1 first beta-propeller" evidence="2">
    <location>
        <begin position="57"/>
        <end position="472"/>
    </location>
</feature>
<name>A0A2K3Q918_9HYPO</name>
<accession>A0A2K3Q918</accession>
<dbReference type="Pfam" id="PF10433">
    <property type="entry name" value="Beta-prop_RSE1_1st"/>
    <property type="match status" value="1"/>
</dbReference>
<dbReference type="OrthoDB" id="20774at2759"/>
<dbReference type="EMBL" id="NRSZ01000996">
    <property type="protein sequence ID" value="PNY23994.1"/>
    <property type="molecule type" value="Genomic_DNA"/>
</dbReference>